<dbReference type="InterPro" id="IPR020846">
    <property type="entry name" value="MFS_dom"/>
</dbReference>
<dbReference type="EMBL" id="UYYB01005994">
    <property type="protein sequence ID" value="VDM67601.1"/>
    <property type="molecule type" value="Genomic_DNA"/>
</dbReference>
<dbReference type="PROSITE" id="PS00216">
    <property type="entry name" value="SUGAR_TRANSPORT_1"/>
    <property type="match status" value="1"/>
</dbReference>
<evidence type="ECO:0000256" key="2">
    <source>
        <dbReference type="ARBA" id="ARBA00010992"/>
    </source>
</evidence>
<feature type="transmembrane region" description="Helical" evidence="7">
    <location>
        <begin position="284"/>
        <end position="306"/>
    </location>
</feature>
<dbReference type="PANTHER" id="PTHR48020">
    <property type="entry name" value="PROTON MYO-INOSITOL COTRANSPORTER"/>
    <property type="match status" value="1"/>
</dbReference>
<feature type="transmembrane region" description="Helical" evidence="7">
    <location>
        <begin position="110"/>
        <end position="132"/>
    </location>
</feature>
<protein>
    <recommendedName>
        <fullName evidence="8">Major facilitator superfamily (MFS) profile domain-containing protein</fullName>
    </recommendedName>
</protein>
<evidence type="ECO:0000256" key="6">
    <source>
        <dbReference type="ARBA" id="ARBA00023136"/>
    </source>
</evidence>
<evidence type="ECO:0000256" key="5">
    <source>
        <dbReference type="ARBA" id="ARBA00022989"/>
    </source>
</evidence>
<keyword evidence="5 7" id="KW-1133">Transmembrane helix</keyword>
<dbReference type="GO" id="GO:0016324">
    <property type="term" value="C:apical plasma membrane"/>
    <property type="evidence" value="ECO:0007669"/>
    <property type="project" value="TreeGrafter"/>
</dbReference>
<dbReference type="PRINTS" id="PR00171">
    <property type="entry name" value="SUGRTRNSPORT"/>
</dbReference>
<sequence>LAIVGALLSARGSDYFGRKKTIIAASALFIIGSVLSALSWQKITLVIAQGILGVAIGLASMIVPLYIGEASPSHIRGRLVTGFQLMITVGLVLANIIGGGFSYIDPVNVGWRLMFGCAAIPAAFQLISFFFLPESPRWLFEHNRRTETEDVLRRIYNGDEEWVKYEMYEIRKGHELEKQNKIIWRILRTPHVRKALFIGSMLQCFQQLSGINTIMYYTGHIIRSSGVKDDHTTIWISVGTAGRFCYSSNLLLLRERLKFENLAVNCLGTFIPIALIERMGRRMLFLLSVSGVLLALLCMGTTFVFINKVDSKINILTVTLTDLDIMLLFQNSATSLQDLSFENATIDEIQRRCMAIRCIISVEIK</sequence>
<dbReference type="PROSITE" id="PS00217">
    <property type="entry name" value="SUGAR_TRANSPORT_2"/>
    <property type="match status" value="1"/>
</dbReference>
<evidence type="ECO:0000313" key="9">
    <source>
        <dbReference type="EMBL" id="VDM67601.1"/>
    </source>
</evidence>
<gene>
    <name evidence="9" type="ORF">SVUK_LOCUS2599</name>
</gene>
<keyword evidence="3" id="KW-0813">Transport</keyword>
<reference evidence="9 10" key="1">
    <citation type="submission" date="2018-11" db="EMBL/GenBank/DDBJ databases">
        <authorList>
            <consortium name="Pathogen Informatics"/>
        </authorList>
    </citation>
    <scope>NUCLEOTIDE SEQUENCE [LARGE SCALE GENOMIC DNA]</scope>
</reference>
<evidence type="ECO:0000256" key="3">
    <source>
        <dbReference type="ARBA" id="ARBA00022448"/>
    </source>
</evidence>
<dbReference type="Pfam" id="PF00083">
    <property type="entry name" value="Sugar_tr"/>
    <property type="match status" value="2"/>
</dbReference>
<keyword evidence="4 7" id="KW-0812">Transmembrane</keyword>
<dbReference type="InterPro" id="IPR050814">
    <property type="entry name" value="Myo-inositol_Transporter"/>
</dbReference>
<evidence type="ECO:0000256" key="4">
    <source>
        <dbReference type="ARBA" id="ARBA00022692"/>
    </source>
</evidence>
<keyword evidence="10" id="KW-1185">Reference proteome</keyword>
<evidence type="ECO:0000313" key="10">
    <source>
        <dbReference type="Proteomes" id="UP000270094"/>
    </source>
</evidence>
<feature type="non-terminal residue" evidence="9">
    <location>
        <position position="1"/>
    </location>
</feature>
<dbReference type="PROSITE" id="PS50850">
    <property type="entry name" value="MFS"/>
    <property type="match status" value="1"/>
</dbReference>
<keyword evidence="6 7" id="KW-0472">Membrane</keyword>
<dbReference type="PANTHER" id="PTHR48020:SF12">
    <property type="entry name" value="PROTON MYO-INOSITOL COTRANSPORTER"/>
    <property type="match status" value="1"/>
</dbReference>
<feature type="domain" description="Major facilitator superfamily (MFS) profile" evidence="8">
    <location>
        <begin position="1"/>
        <end position="365"/>
    </location>
</feature>
<name>A0A3P7I2C0_STRVU</name>
<comment type="subcellular location">
    <subcellularLocation>
        <location evidence="1">Membrane</location>
        <topology evidence="1">Multi-pass membrane protein</topology>
    </subcellularLocation>
</comment>
<dbReference type="InterPro" id="IPR005828">
    <property type="entry name" value="MFS_sugar_transport-like"/>
</dbReference>
<dbReference type="GO" id="GO:0005366">
    <property type="term" value="F:myo-inositol:proton symporter activity"/>
    <property type="evidence" value="ECO:0007669"/>
    <property type="project" value="TreeGrafter"/>
</dbReference>
<evidence type="ECO:0000256" key="7">
    <source>
        <dbReference type="SAM" id="Phobius"/>
    </source>
</evidence>
<feature type="transmembrane region" description="Helical" evidence="7">
    <location>
        <begin position="79"/>
        <end position="104"/>
    </location>
</feature>
<comment type="similarity">
    <text evidence="2">Belongs to the major facilitator superfamily. Sugar transporter (TC 2.A.1.1) family.</text>
</comment>
<feature type="transmembrane region" description="Helical" evidence="7">
    <location>
        <begin position="46"/>
        <end position="67"/>
    </location>
</feature>
<dbReference type="InterPro" id="IPR005829">
    <property type="entry name" value="Sugar_transporter_CS"/>
</dbReference>
<accession>A0A3P7I2C0</accession>
<dbReference type="Proteomes" id="UP000270094">
    <property type="component" value="Unassembled WGS sequence"/>
</dbReference>
<dbReference type="SUPFAM" id="SSF103473">
    <property type="entry name" value="MFS general substrate transporter"/>
    <property type="match status" value="1"/>
</dbReference>
<dbReference type="AlphaFoldDB" id="A0A3P7I2C0"/>
<organism evidence="9 10">
    <name type="scientific">Strongylus vulgaris</name>
    <name type="common">Blood worm</name>
    <dbReference type="NCBI Taxonomy" id="40348"/>
    <lineage>
        <taxon>Eukaryota</taxon>
        <taxon>Metazoa</taxon>
        <taxon>Ecdysozoa</taxon>
        <taxon>Nematoda</taxon>
        <taxon>Chromadorea</taxon>
        <taxon>Rhabditida</taxon>
        <taxon>Rhabditina</taxon>
        <taxon>Rhabditomorpha</taxon>
        <taxon>Strongyloidea</taxon>
        <taxon>Strongylidae</taxon>
        <taxon>Strongylus</taxon>
    </lineage>
</organism>
<feature type="transmembrane region" description="Helical" evidence="7">
    <location>
        <begin position="21"/>
        <end position="40"/>
    </location>
</feature>
<evidence type="ECO:0000256" key="1">
    <source>
        <dbReference type="ARBA" id="ARBA00004141"/>
    </source>
</evidence>
<dbReference type="OrthoDB" id="6339427at2759"/>
<proteinExistence type="inferred from homology"/>
<dbReference type="Gene3D" id="1.20.1250.20">
    <property type="entry name" value="MFS general substrate transporter like domains"/>
    <property type="match status" value="1"/>
</dbReference>
<evidence type="ECO:0000259" key="8">
    <source>
        <dbReference type="PROSITE" id="PS50850"/>
    </source>
</evidence>
<dbReference type="InterPro" id="IPR036259">
    <property type="entry name" value="MFS_trans_sf"/>
</dbReference>
<dbReference type="InterPro" id="IPR003663">
    <property type="entry name" value="Sugar/inositol_transpt"/>
</dbReference>